<reference evidence="2" key="1">
    <citation type="journal article" date="2017" name="Plant J.">
        <title>The pomegranate (Punica granatum L.) genome and the genomics of punicalagin biosynthesis.</title>
        <authorList>
            <person name="Qin G."/>
            <person name="Xu C."/>
            <person name="Ming R."/>
            <person name="Tang H."/>
            <person name="Guyot R."/>
            <person name="Kramer E.M."/>
            <person name="Hu Y."/>
            <person name="Yi X."/>
            <person name="Qi Y."/>
            <person name="Xu X."/>
            <person name="Gao Z."/>
            <person name="Pan H."/>
            <person name="Jian J."/>
            <person name="Tian Y."/>
            <person name="Yue Z."/>
            <person name="Xu Y."/>
        </authorList>
    </citation>
    <scope>NUCLEOTIDE SEQUENCE [LARGE SCALE GENOMIC DNA]</scope>
    <source>
        <strain evidence="2">cv. Dabenzi</strain>
    </source>
</reference>
<comment type="caution">
    <text evidence="1">The sequence shown here is derived from an EMBL/GenBank/DDBJ whole genome shotgun (WGS) entry which is preliminary data.</text>
</comment>
<evidence type="ECO:0000313" key="1">
    <source>
        <dbReference type="EMBL" id="OWM84189.1"/>
    </source>
</evidence>
<organism evidence="1 2">
    <name type="scientific">Punica granatum</name>
    <name type="common">Pomegranate</name>
    <dbReference type="NCBI Taxonomy" id="22663"/>
    <lineage>
        <taxon>Eukaryota</taxon>
        <taxon>Viridiplantae</taxon>
        <taxon>Streptophyta</taxon>
        <taxon>Embryophyta</taxon>
        <taxon>Tracheophyta</taxon>
        <taxon>Spermatophyta</taxon>
        <taxon>Magnoliopsida</taxon>
        <taxon>eudicotyledons</taxon>
        <taxon>Gunneridae</taxon>
        <taxon>Pentapetalae</taxon>
        <taxon>rosids</taxon>
        <taxon>malvids</taxon>
        <taxon>Myrtales</taxon>
        <taxon>Lythraceae</taxon>
        <taxon>Punica</taxon>
    </lineage>
</organism>
<gene>
    <name evidence="1" type="ORF">CDL15_Pgr028181</name>
</gene>
<name>A0A218XHN3_PUNGR</name>
<protein>
    <submittedName>
        <fullName evidence="1">Uncharacterized protein</fullName>
    </submittedName>
</protein>
<dbReference type="EMBL" id="MTKT01001774">
    <property type="protein sequence ID" value="OWM84189.1"/>
    <property type="molecule type" value="Genomic_DNA"/>
</dbReference>
<evidence type="ECO:0000313" key="2">
    <source>
        <dbReference type="Proteomes" id="UP000197138"/>
    </source>
</evidence>
<accession>A0A218XHN3</accession>
<proteinExistence type="predicted"/>
<dbReference type="Proteomes" id="UP000197138">
    <property type="component" value="Unassembled WGS sequence"/>
</dbReference>
<dbReference type="AlphaFoldDB" id="A0A218XHN3"/>
<sequence length="70" mass="8224">MGLRSKLDHEYPWNITEEMLLRNVDENQHNLMLKKELVKEAVSVHAKANVGSIGDFMITRRSTFIRIRIE</sequence>